<dbReference type="EMBL" id="CP093343">
    <property type="protein sequence ID" value="WOG81943.1"/>
    <property type="molecule type" value="Genomic_DNA"/>
</dbReference>
<name>A0A166G543_DAUCS</name>
<reference evidence="2" key="1">
    <citation type="journal article" date="2016" name="Nat. Genet.">
        <title>A high-quality carrot genome assembly provides new insights into carotenoid accumulation and asterid genome evolution.</title>
        <authorList>
            <person name="Iorizzo M."/>
            <person name="Ellison S."/>
            <person name="Senalik D."/>
            <person name="Zeng P."/>
            <person name="Satapoomin P."/>
            <person name="Huang J."/>
            <person name="Bowman M."/>
            <person name="Iovene M."/>
            <person name="Sanseverino W."/>
            <person name="Cavagnaro P."/>
            <person name="Yildiz M."/>
            <person name="Macko-Podgorni A."/>
            <person name="Moranska E."/>
            <person name="Grzebelus E."/>
            <person name="Grzebelus D."/>
            <person name="Ashrafi H."/>
            <person name="Zheng Z."/>
            <person name="Cheng S."/>
            <person name="Spooner D."/>
            <person name="Van Deynze A."/>
            <person name="Simon P."/>
        </authorList>
    </citation>
    <scope>NUCLEOTIDE SEQUENCE [LARGE SCALE GENOMIC DNA]</scope>
    <source>
        <tissue evidence="2">Leaf</tissue>
    </source>
</reference>
<reference evidence="3" key="2">
    <citation type="submission" date="2022-03" db="EMBL/GenBank/DDBJ databases">
        <title>Draft title - Genomic analysis of global carrot germplasm unveils the trajectory of domestication and the origin of high carotenoid orange carrot.</title>
        <authorList>
            <person name="Iorizzo M."/>
            <person name="Ellison S."/>
            <person name="Senalik D."/>
            <person name="Macko-Podgorni A."/>
            <person name="Grzebelus D."/>
            <person name="Bostan H."/>
            <person name="Rolling W."/>
            <person name="Curaba J."/>
            <person name="Simon P."/>
        </authorList>
    </citation>
    <scope>NUCLEOTIDE SEQUENCE</scope>
    <source>
        <tissue evidence="3">Leaf</tissue>
    </source>
</reference>
<accession>A0A166G543</accession>
<feature type="compositionally biased region" description="Basic and acidic residues" evidence="1">
    <location>
        <begin position="68"/>
        <end position="79"/>
    </location>
</feature>
<keyword evidence="4" id="KW-1185">Reference proteome</keyword>
<feature type="region of interest" description="Disordered" evidence="1">
    <location>
        <begin position="68"/>
        <end position="109"/>
    </location>
</feature>
<dbReference type="Proteomes" id="UP000077755">
    <property type="component" value="Chromosome 1"/>
</dbReference>
<evidence type="ECO:0000313" key="2">
    <source>
        <dbReference type="EMBL" id="KZN08545.1"/>
    </source>
</evidence>
<dbReference type="Gramene" id="KZN08545">
    <property type="protein sequence ID" value="KZN08545"/>
    <property type="gene ID" value="DCAR_001075"/>
</dbReference>
<organism evidence="2">
    <name type="scientific">Daucus carota subsp. sativus</name>
    <name type="common">Carrot</name>
    <dbReference type="NCBI Taxonomy" id="79200"/>
    <lineage>
        <taxon>Eukaryota</taxon>
        <taxon>Viridiplantae</taxon>
        <taxon>Streptophyta</taxon>
        <taxon>Embryophyta</taxon>
        <taxon>Tracheophyta</taxon>
        <taxon>Spermatophyta</taxon>
        <taxon>Magnoliopsida</taxon>
        <taxon>eudicotyledons</taxon>
        <taxon>Gunneridae</taxon>
        <taxon>Pentapetalae</taxon>
        <taxon>asterids</taxon>
        <taxon>campanulids</taxon>
        <taxon>Apiales</taxon>
        <taxon>Apiaceae</taxon>
        <taxon>Apioideae</taxon>
        <taxon>Scandiceae</taxon>
        <taxon>Daucinae</taxon>
        <taxon>Daucus</taxon>
        <taxon>Daucus sect. Daucus</taxon>
    </lineage>
</organism>
<evidence type="ECO:0000313" key="3">
    <source>
        <dbReference type="EMBL" id="WOG81943.1"/>
    </source>
</evidence>
<gene>
    <name evidence="2" type="ORF">DCAR_001075</name>
    <name evidence="3" type="ORF">DCAR_0101101</name>
</gene>
<protein>
    <submittedName>
        <fullName evidence="2">Uncharacterized protein</fullName>
    </submittedName>
</protein>
<dbReference type="EMBL" id="LNRQ01000001">
    <property type="protein sequence ID" value="KZN08545.1"/>
    <property type="molecule type" value="Genomic_DNA"/>
</dbReference>
<dbReference type="AlphaFoldDB" id="A0A166G543"/>
<proteinExistence type="predicted"/>
<evidence type="ECO:0000256" key="1">
    <source>
        <dbReference type="SAM" id="MobiDB-lite"/>
    </source>
</evidence>
<sequence>MGGKSKAIQKGKEKKFAPTWVEKKAMVDREEDAIEEEIQEQEDWIAMVKGMDNLEMKNYLSSRPDHLKAENLEKCEPSKRTRKRGGNGKSSSTSNKIRGTVWMFNGDGK</sequence>
<evidence type="ECO:0000313" key="4">
    <source>
        <dbReference type="Proteomes" id="UP000077755"/>
    </source>
</evidence>